<dbReference type="Proteomes" id="UP000315295">
    <property type="component" value="Unassembled WGS sequence"/>
</dbReference>
<accession>A0A540N7M9</accession>
<proteinExistence type="predicted"/>
<protein>
    <submittedName>
        <fullName evidence="1">Uncharacterized protein</fullName>
    </submittedName>
</protein>
<keyword evidence="2" id="KW-1185">Reference proteome</keyword>
<evidence type="ECO:0000313" key="2">
    <source>
        <dbReference type="Proteomes" id="UP000315295"/>
    </source>
</evidence>
<sequence>MKTGVNLVWHDGDGGDACSIIHEIVAVPSDGDGIHEIRAVPSDGEYQVKRRSRRGISLRACLGGSPHGT</sequence>
<comment type="caution">
    <text evidence="1">The sequence shown here is derived from an EMBL/GenBank/DDBJ whole genome shotgun (WGS) entry which is preliminary data.</text>
</comment>
<evidence type="ECO:0000313" key="1">
    <source>
        <dbReference type="EMBL" id="TQE06490.1"/>
    </source>
</evidence>
<dbReference type="AlphaFoldDB" id="A0A540N7M9"/>
<gene>
    <name evidence="1" type="ORF">C1H46_007861</name>
</gene>
<dbReference type="EMBL" id="VIEB01000102">
    <property type="protein sequence ID" value="TQE06490.1"/>
    <property type="molecule type" value="Genomic_DNA"/>
</dbReference>
<name>A0A540N7M9_MALBA</name>
<organism evidence="1 2">
    <name type="scientific">Malus baccata</name>
    <name type="common">Siberian crab apple</name>
    <name type="synonym">Pyrus baccata</name>
    <dbReference type="NCBI Taxonomy" id="106549"/>
    <lineage>
        <taxon>Eukaryota</taxon>
        <taxon>Viridiplantae</taxon>
        <taxon>Streptophyta</taxon>
        <taxon>Embryophyta</taxon>
        <taxon>Tracheophyta</taxon>
        <taxon>Spermatophyta</taxon>
        <taxon>Magnoliopsida</taxon>
        <taxon>eudicotyledons</taxon>
        <taxon>Gunneridae</taxon>
        <taxon>Pentapetalae</taxon>
        <taxon>rosids</taxon>
        <taxon>fabids</taxon>
        <taxon>Rosales</taxon>
        <taxon>Rosaceae</taxon>
        <taxon>Amygdaloideae</taxon>
        <taxon>Maleae</taxon>
        <taxon>Malus</taxon>
    </lineage>
</organism>
<reference evidence="1 2" key="1">
    <citation type="journal article" date="2019" name="G3 (Bethesda)">
        <title>Sequencing of a Wild Apple (Malus baccata) Genome Unravels the Differences Between Cultivated and Wild Apple Species Regarding Disease Resistance and Cold Tolerance.</title>
        <authorList>
            <person name="Chen X."/>
        </authorList>
    </citation>
    <scope>NUCLEOTIDE SEQUENCE [LARGE SCALE GENOMIC DNA]</scope>
    <source>
        <strain evidence="2">cv. Shandingzi</strain>
        <tissue evidence="1">Leaves</tissue>
    </source>
</reference>